<dbReference type="EMBL" id="CP043329">
    <property type="protein sequence ID" value="QEK52742.1"/>
    <property type="molecule type" value="Genomic_DNA"/>
</dbReference>
<protein>
    <submittedName>
        <fullName evidence="1">Uncharacterized protein</fullName>
    </submittedName>
</protein>
<evidence type="ECO:0000313" key="1">
    <source>
        <dbReference type="EMBL" id="QEK52742.1"/>
    </source>
</evidence>
<reference evidence="1 2" key="1">
    <citation type="submission" date="2019-08" db="EMBL/GenBank/DDBJ databases">
        <title>Pedobacter sp. nov., isolated from Han river, South Korea.</title>
        <authorList>
            <person name="Lee D.-H."/>
            <person name="Kim Y.-S."/>
            <person name="Hwang E.-M."/>
            <person name="Le Tran T.C."/>
            <person name="Cha C.-J."/>
        </authorList>
    </citation>
    <scope>NUCLEOTIDE SEQUENCE [LARGE SCALE GENOMIC DNA]</scope>
    <source>
        <strain evidence="1 2">CJ43</strain>
    </source>
</reference>
<dbReference type="Proteomes" id="UP000323653">
    <property type="component" value="Chromosome"/>
</dbReference>
<sequence>MNLKFKIIIIMVAINIIGAKCKKEDYNERCTSCEKPLFVQTFKNINGEIRKVVNLEYRYNNNQFYILVDAEISLPQIYTNINQKYVKLFSCSASNYTDVDIGKTVQISGNLFNCTTANHGAPTNNLHTFLIYNN</sequence>
<dbReference type="KEGG" id="pej:FYC62_14550"/>
<organism evidence="1 2">
    <name type="scientific">Pedobacter aquae</name>
    <dbReference type="NCBI Taxonomy" id="2605747"/>
    <lineage>
        <taxon>Bacteria</taxon>
        <taxon>Pseudomonadati</taxon>
        <taxon>Bacteroidota</taxon>
        <taxon>Sphingobacteriia</taxon>
        <taxon>Sphingobacteriales</taxon>
        <taxon>Sphingobacteriaceae</taxon>
        <taxon>Pedobacter</taxon>
    </lineage>
</organism>
<accession>A0A5C0VLG8</accession>
<name>A0A5C0VLG8_9SPHI</name>
<evidence type="ECO:0000313" key="2">
    <source>
        <dbReference type="Proteomes" id="UP000323653"/>
    </source>
</evidence>
<dbReference type="AlphaFoldDB" id="A0A5C0VLG8"/>
<gene>
    <name evidence="1" type="ORF">FYC62_14550</name>
</gene>
<keyword evidence="2" id="KW-1185">Reference proteome</keyword>
<proteinExistence type="predicted"/>